<evidence type="ECO:0000256" key="1">
    <source>
        <dbReference type="SAM" id="MobiDB-lite"/>
    </source>
</evidence>
<dbReference type="EMBL" id="CAKKNE010000001">
    <property type="protein sequence ID" value="CAH0364155.1"/>
    <property type="molecule type" value="Genomic_DNA"/>
</dbReference>
<sequence length="250" mass="26884">MPRPLLLYLCCTAAAFGPRPQRRPPPLLKSSQNPVPPEDRPDRPPGIDPTQLPDASTAAGVAQILEVTFVNACMQLATGYVDTLKLFIAAALTAYERGFTVNALSLELAQCPQQTAGRPLMQEEVELRSVWLSLVYLTLANVRHESEASESVGASVPAEIRSQFQTFVYDVVNAAQGGYTLESLKLEDMLRRQGTDSESLGAVEKAILGQSMRVVFLTLTVRDEAAAAGDLPPPRRPGPSIPGAPSGFDP</sequence>
<feature type="compositionally biased region" description="Pro residues" evidence="1">
    <location>
        <begin position="231"/>
        <end position="242"/>
    </location>
</feature>
<dbReference type="OrthoDB" id="47588at2759"/>
<feature type="region of interest" description="Disordered" evidence="1">
    <location>
        <begin position="226"/>
        <end position="250"/>
    </location>
</feature>
<name>A0A8J2WDQ0_9STRA</name>
<dbReference type="Proteomes" id="UP000789595">
    <property type="component" value="Unassembled WGS sequence"/>
</dbReference>
<proteinExistence type="predicted"/>
<dbReference type="AlphaFoldDB" id="A0A8J2WDQ0"/>
<gene>
    <name evidence="2" type="ORF">PECAL_1P05070</name>
</gene>
<accession>A0A8J2WDQ0</accession>
<protein>
    <submittedName>
        <fullName evidence="2">Uncharacterized protein</fullName>
    </submittedName>
</protein>
<comment type="caution">
    <text evidence="2">The sequence shown here is derived from an EMBL/GenBank/DDBJ whole genome shotgun (WGS) entry which is preliminary data.</text>
</comment>
<reference evidence="2" key="1">
    <citation type="submission" date="2021-11" db="EMBL/GenBank/DDBJ databases">
        <authorList>
            <consortium name="Genoscope - CEA"/>
            <person name="William W."/>
        </authorList>
    </citation>
    <scope>NUCLEOTIDE SEQUENCE</scope>
</reference>
<evidence type="ECO:0000313" key="2">
    <source>
        <dbReference type="EMBL" id="CAH0364155.1"/>
    </source>
</evidence>
<evidence type="ECO:0000313" key="3">
    <source>
        <dbReference type="Proteomes" id="UP000789595"/>
    </source>
</evidence>
<organism evidence="2 3">
    <name type="scientific">Pelagomonas calceolata</name>
    <dbReference type="NCBI Taxonomy" id="35677"/>
    <lineage>
        <taxon>Eukaryota</taxon>
        <taxon>Sar</taxon>
        <taxon>Stramenopiles</taxon>
        <taxon>Ochrophyta</taxon>
        <taxon>Pelagophyceae</taxon>
        <taxon>Pelagomonadales</taxon>
        <taxon>Pelagomonadaceae</taxon>
        <taxon>Pelagomonas</taxon>
    </lineage>
</organism>
<feature type="region of interest" description="Disordered" evidence="1">
    <location>
        <begin position="19"/>
        <end position="54"/>
    </location>
</feature>
<keyword evidence="3" id="KW-1185">Reference proteome</keyword>